<evidence type="ECO:0000259" key="1">
    <source>
        <dbReference type="Pfam" id="PF00085"/>
    </source>
</evidence>
<feature type="domain" description="Thioredoxin" evidence="1">
    <location>
        <begin position="21"/>
        <end position="90"/>
    </location>
</feature>
<reference evidence="2 3" key="1">
    <citation type="submission" date="2016-03" db="EMBL/GenBank/DDBJ databases">
        <authorList>
            <person name="Cho S.-Y."/>
            <person name="Lim S."/>
            <person name="Kim H."/>
            <person name="Soh E.H."/>
            <person name="Moon J.S."/>
        </authorList>
    </citation>
    <scope>NUCLEOTIDE SEQUENCE [LARGE SCALE GENOMIC DNA]</scope>
    <source>
        <strain evidence="2 3">KCTC 3810</strain>
    </source>
</reference>
<accession>A0ABX2VAH3</accession>
<gene>
    <name evidence="2" type="ORF">A3783_04625</name>
</gene>
<keyword evidence="3" id="KW-1185">Reference proteome</keyword>
<name>A0ABX2VAH3_9BACL</name>
<dbReference type="Pfam" id="PF00085">
    <property type="entry name" value="Thioredoxin"/>
    <property type="match status" value="1"/>
</dbReference>
<dbReference type="Gene3D" id="3.40.30.10">
    <property type="entry name" value="Glutaredoxin"/>
    <property type="match status" value="1"/>
</dbReference>
<dbReference type="RefSeq" id="WP_028106112.1">
    <property type="nucleotide sequence ID" value="NZ_LVVL01000001.1"/>
</dbReference>
<dbReference type="EMBL" id="LVVL01000001">
    <property type="protein sequence ID" value="OAN15233.1"/>
    <property type="molecule type" value="Genomic_DNA"/>
</dbReference>
<dbReference type="InterPro" id="IPR013766">
    <property type="entry name" value="Thioredoxin_domain"/>
</dbReference>
<evidence type="ECO:0000313" key="3">
    <source>
        <dbReference type="Proteomes" id="UP000078447"/>
    </source>
</evidence>
<sequence length="113" mass="12502">MGTFQELTSIEAVKELYLTQPASVLYISSPGCAVCASLFPQIEPIFAAHPEFRAGRVDLTDVPQIAGEFSVFTVPVVLLFVKGKEVHREARIVPIEPLKRKVEQIGQFVLTMD</sequence>
<proteinExistence type="predicted"/>
<dbReference type="SUPFAM" id="SSF52833">
    <property type="entry name" value="Thioredoxin-like"/>
    <property type="match status" value="1"/>
</dbReference>
<dbReference type="CDD" id="cd02947">
    <property type="entry name" value="TRX_family"/>
    <property type="match status" value="1"/>
</dbReference>
<protein>
    <submittedName>
        <fullName evidence="2">Thiol reductase thioredoxin</fullName>
    </submittedName>
</protein>
<organism evidence="2 3">
    <name type="scientific">Exiguobacterium undae</name>
    <dbReference type="NCBI Taxonomy" id="169177"/>
    <lineage>
        <taxon>Bacteria</taxon>
        <taxon>Bacillati</taxon>
        <taxon>Bacillota</taxon>
        <taxon>Bacilli</taxon>
        <taxon>Bacillales</taxon>
        <taxon>Bacillales Family XII. Incertae Sedis</taxon>
        <taxon>Exiguobacterium</taxon>
    </lineage>
</organism>
<dbReference type="Proteomes" id="UP000078447">
    <property type="component" value="Unassembled WGS sequence"/>
</dbReference>
<evidence type="ECO:0000313" key="2">
    <source>
        <dbReference type="EMBL" id="OAN15233.1"/>
    </source>
</evidence>
<dbReference type="InterPro" id="IPR036249">
    <property type="entry name" value="Thioredoxin-like_sf"/>
</dbReference>
<comment type="caution">
    <text evidence="2">The sequence shown here is derived from an EMBL/GenBank/DDBJ whole genome shotgun (WGS) entry which is preliminary data.</text>
</comment>